<feature type="compositionally biased region" description="Basic and acidic residues" evidence="1">
    <location>
        <begin position="269"/>
        <end position="293"/>
    </location>
</feature>
<feature type="compositionally biased region" description="Basic residues" evidence="1">
    <location>
        <begin position="294"/>
        <end position="338"/>
    </location>
</feature>
<accession>A0AAD8BE42</accession>
<feature type="compositionally biased region" description="Basic residues" evidence="1">
    <location>
        <begin position="349"/>
        <end position="360"/>
    </location>
</feature>
<feature type="compositionally biased region" description="Basic residues" evidence="1">
    <location>
        <begin position="133"/>
        <end position="201"/>
    </location>
</feature>
<reference evidence="2" key="1">
    <citation type="journal article" date="2023" name="PLoS Negl. Trop. Dis.">
        <title>A genome sequence for Biomphalaria pfeifferi, the major vector snail for the human-infecting parasite Schistosoma mansoni.</title>
        <authorList>
            <person name="Bu L."/>
            <person name="Lu L."/>
            <person name="Laidemitt M.R."/>
            <person name="Zhang S.M."/>
            <person name="Mutuku M."/>
            <person name="Mkoji G."/>
            <person name="Steinauer M."/>
            <person name="Loker E.S."/>
        </authorList>
    </citation>
    <scope>NUCLEOTIDE SEQUENCE</scope>
    <source>
        <strain evidence="2">KasaAsao</strain>
    </source>
</reference>
<comment type="caution">
    <text evidence="2">The sequence shown here is derived from an EMBL/GenBank/DDBJ whole genome shotgun (WGS) entry which is preliminary data.</text>
</comment>
<feature type="compositionally biased region" description="Basic and acidic residues" evidence="1">
    <location>
        <begin position="72"/>
        <end position="89"/>
    </location>
</feature>
<keyword evidence="3" id="KW-1185">Reference proteome</keyword>
<feature type="region of interest" description="Disordered" evidence="1">
    <location>
        <begin position="265"/>
        <end position="399"/>
    </location>
</feature>
<proteinExistence type="predicted"/>
<name>A0AAD8BE42_BIOPF</name>
<feature type="compositionally biased region" description="Basic and acidic residues" evidence="1">
    <location>
        <begin position="14"/>
        <end position="33"/>
    </location>
</feature>
<evidence type="ECO:0000313" key="2">
    <source>
        <dbReference type="EMBL" id="KAK0052919.1"/>
    </source>
</evidence>
<feature type="compositionally biased region" description="Basic and acidic residues" evidence="1">
    <location>
        <begin position="339"/>
        <end position="348"/>
    </location>
</feature>
<feature type="compositionally biased region" description="Basic residues" evidence="1">
    <location>
        <begin position="1"/>
        <end position="13"/>
    </location>
</feature>
<feature type="compositionally biased region" description="Basic and acidic residues" evidence="1">
    <location>
        <begin position="361"/>
        <end position="375"/>
    </location>
</feature>
<organism evidence="2 3">
    <name type="scientific">Biomphalaria pfeifferi</name>
    <name type="common">Bloodfluke planorb</name>
    <name type="synonym">Freshwater snail</name>
    <dbReference type="NCBI Taxonomy" id="112525"/>
    <lineage>
        <taxon>Eukaryota</taxon>
        <taxon>Metazoa</taxon>
        <taxon>Spiralia</taxon>
        <taxon>Lophotrochozoa</taxon>
        <taxon>Mollusca</taxon>
        <taxon>Gastropoda</taxon>
        <taxon>Heterobranchia</taxon>
        <taxon>Euthyneura</taxon>
        <taxon>Panpulmonata</taxon>
        <taxon>Hygrophila</taxon>
        <taxon>Lymnaeoidea</taxon>
        <taxon>Planorbidae</taxon>
        <taxon>Biomphalaria</taxon>
    </lineage>
</organism>
<reference evidence="2" key="2">
    <citation type="submission" date="2023-04" db="EMBL/GenBank/DDBJ databases">
        <authorList>
            <person name="Bu L."/>
            <person name="Lu L."/>
            <person name="Laidemitt M.R."/>
            <person name="Zhang S.M."/>
            <person name="Mutuku M."/>
            <person name="Mkoji G."/>
            <person name="Steinauer M."/>
            <person name="Loker E.S."/>
        </authorList>
    </citation>
    <scope>NUCLEOTIDE SEQUENCE</scope>
    <source>
        <strain evidence="2">KasaAsao</strain>
        <tissue evidence="2">Whole Snail</tissue>
    </source>
</reference>
<feature type="region of interest" description="Disordered" evidence="1">
    <location>
        <begin position="1"/>
        <end position="202"/>
    </location>
</feature>
<sequence>MANRKGKRKRSKEVKKEPSEKVNEKADGEEPVAKRTRLKSGAPMRQTVPVQYPLEWAAGHSGVDKHSRKSKNNPEKHKMDVSEDEDLHKPSTSKAALASVRLSKTSGRKELKSSEIQLIRVKNCSDKTTKSSGSKKTRSKRGAVQRRYTGRRRQVRRRRYRKIGWRRRPRRRNRKNNRRSRRVKVPTRRKKPGPRKVHRKMRVSEVRKPAFKQCPPLGHEQDEILSRHKKKIDRNLDQGHDVVREDPLNVRNLCRYLVKSIQGVPADARTSKDSKDKDKNEEEHSKEETEKKQQPTKKRQRKPQTKPRKKCKNQGTHHKKRSHVPKRRLHRSSPRNLHRLVDKRDKRGAVFKRKKQSHRIVSRDQNRKFCRDRQRANRLAEVTRRRKGAGKTQSTKHHN</sequence>
<gene>
    <name evidence="2" type="ORF">Bpfe_017536</name>
</gene>
<dbReference type="AlphaFoldDB" id="A0AAD8BE42"/>
<evidence type="ECO:0000256" key="1">
    <source>
        <dbReference type="SAM" id="MobiDB-lite"/>
    </source>
</evidence>
<dbReference type="Proteomes" id="UP001233172">
    <property type="component" value="Unassembled WGS sequence"/>
</dbReference>
<evidence type="ECO:0000313" key="3">
    <source>
        <dbReference type="Proteomes" id="UP001233172"/>
    </source>
</evidence>
<dbReference type="EMBL" id="JASAOG010000090">
    <property type="protein sequence ID" value="KAK0052919.1"/>
    <property type="molecule type" value="Genomic_DNA"/>
</dbReference>
<feature type="compositionally biased region" description="Basic residues" evidence="1">
    <location>
        <begin position="384"/>
        <end position="399"/>
    </location>
</feature>
<protein>
    <submittedName>
        <fullName evidence="2">Serine arginine repetitive matrix protein 1</fullName>
    </submittedName>
</protein>